<sequence length="1079" mass="119387">MKESEKKYRRLIEASQDLLVTVNLKGSILDINEAAVTLTGMGRDTLMGADFFALFTEPELVRDAYREVVANGTLSNVSFTLRHANGTLTEVSFDGSVNKDEQGAVLGAVIVAREVAEKNWATELSIANKELAFQHNEKEKRADELSIANEELAFQNNEKEKRAAELGIANEELAFQNDEKEKRAQELSVANEELAFQNDEKEKRAAELSIANEELAFQNNEKEKRAAELGIANEELAFQNDEKEKRAAELSIANKELAFQNDEKEKRAQELSVANTELAFQNDEKEKRAQELSIANTELAFQNDEKEKRAAELSIANTELAFQNDEKEKRAQELIIANAELAFQNDEKEKRAQELSIANIELAFQNDEKEKRAAELVIANKELAFQNDEKVKRAAELRVANYARGLIEASRDPLVTISPEGKITDMNQATVNITGMDRAQLIGSDFFVYFTDPQMAREVYQEVFAKGTVADSPLTLCHKDGKLTDVLFNGSVYKNDEGKVLGVVIVARDVTDQKRIATELIEAKFAAERATVLAVEAQAKAESATGIAENAVKAKQQFLSNMSHEIRTPMNAIIGFTKVVLKTQLTEKQKEYLTAIKLSGDTLIVLINDILDLAKVDAGKMTFEKIPFKLAASVSAMVHLFETKIQEKNLALVMDYDAKIPEVLVGDPVRLHQVILNLVSNAVKFTSEGTITMGVRMLVQDAEKVILEFSVTDTGIGIEEAKLSTVFDDFQQATSGTSRLYGGTGLGLAIVKNLVEPQGGTINVKSRVGVGSTFSFILSFGKTTEKADAELGLPVELETGFKDVKILVVEDIALNQLLMRTLMEDFGFDMDVAGNGKIALEKLRTTRYDIVLMDLQMPVMNGFEATEYIRNELRLTVPIIALTADVTTVDVEKCKAVGMNDYISKPIDDKLLYSKIIKYLKQSDSDKATVAPTPRDLQPQPLTCVNFEYLKRITKSDARMAEMIGLYLQEIPQLVQTMKKAIAEKDWIALKRATHSIIPTFATMGMDPELEDITKSIQSMAVTLISVGDGASQETMSSLLSLFSKIEVACALAAQELEEKLLLLAQTFSAARANESSSN</sequence>
<dbReference type="OrthoDB" id="9797097at2"/>
<dbReference type="EMBL" id="SRLD01000019">
    <property type="protein sequence ID" value="TGE16001.1"/>
    <property type="molecule type" value="Genomic_DNA"/>
</dbReference>
<feature type="domain" description="PAC" evidence="20">
    <location>
        <begin position="470"/>
        <end position="522"/>
    </location>
</feature>
<name>A0A4Z0PL59_9BACT</name>
<feature type="domain" description="PAS" evidence="19">
    <location>
        <begin position="399"/>
        <end position="454"/>
    </location>
</feature>
<dbReference type="Pfam" id="PF00072">
    <property type="entry name" value="Response_reg"/>
    <property type="match status" value="1"/>
</dbReference>
<evidence type="ECO:0000259" key="20">
    <source>
        <dbReference type="PROSITE" id="PS50113"/>
    </source>
</evidence>
<evidence type="ECO:0000259" key="19">
    <source>
        <dbReference type="PROSITE" id="PS50112"/>
    </source>
</evidence>
<keyword evidence="11" id="KW-1133">Transmembrane helix</keyword>
<dbReference type="PANTHER" id="PTHR45339">
    <property type="entry name" value="HYBRID SIGNAL TRANSDUCTION HISTIDINE KINASE J"/>
    <property type="match status" value="1"/>
</dbReference>
<evidence type="ECO:0000256" key="10">
    <source>
        <dbReference type="ARBA" id="ARBA00022840"/>
    </source>
</evidence>
<organism evidence="21 22">
    <name type="scientific">Hymenobacter elongatus</name>
    <dbReference type="NCBI Taxonomy" id="877208"/>
    <lineage>
        <taxon>Bacteria</taxon>
        <taxon>Pseudomonadati</taxon>
        <taxon>Bacteroidota</taxon>
        <taxon>Cytophagia</taxon>
        <taxon>Cytophagales</taxon>
        <taxon>Hymenobacteraceae</taxon>
        <taxon>Hymenobacter</taxon>
    </lineage>
</organism>
<keyword evidence="13" id="KW-0472">Membrane</keyword>
<dbReference type="InterPro" id="IPR000700">
    <property type="entry name" value="PAS-assoc_C"/>
</dbReference>
<evidence type="ECO:0000256" key="4">
    <source>
        <dbReference type="ARBA" id="ARBA00022475"/>
    </source>
</evidence>
<gene>
    <name evidence="21" type="ORF">E5J99_11265</name>
</gene>
<dbReference type="GO" id="GO:0005524">
    <property type="term" value="F:ATP binding"/>
    <property type="evidence" value="ECO:0007669"/>
    <property type="project" value="UniProtKB-KW"/>
</dbReference>
<dbReference type="AlphaFoldDB" id="A0A4Z0PL59"/>
<accession>A0A4Z0PL59</accession>
<dbReference type="GO" id="GO:0005886">
    <property type="term" value="C:plasma membrane"/>
    <property type="evidence" value="ECO:0007669"/>
    <property type="project" value="UniProtKB-SubCell"/>
</dbReference>
<evidence type="ECO:0000256" key="1">
    <source>
        <dbReference type="ARBA" id="ARBA00000085"/>
    </source>
</evidence>
<comment type="catalytic activity">
    <reaction evidence="1">
        <text>ATP + protein L-histidine = ADP + protein N-phospho-L-histidine.</text>
        <dbReference type="EC" id="2.7.13.3"/>
    </reaction>
</comment>
<dbReference type="FunFam" id="3.30.565.10:FF:000010">
    <property type="entry name" value="Sensor histidine kinase RcsC"/>
    <property type="match status" value="1"/>
</dbReference>
<dbReference type="SUPFAM" id="SSF52172">
    <property type="entry name" value="CheY-like"/>
    <property type="match status" value="1"/>
</dbReference>
<evidence type="ECO:0000256" key="2">
    <source>
        <dbReference type="ARBA" id="ARBA00004651"/>
    </source>
</evidence>
<keyword evidence="10" id="KW-0067">ATP-binding</keyword>
<dbReference type="PROSITE" id="PS50113">
    <property type="entry name" value="PAC"/>
    <property type="match status" value="1"/>
</dbReference>
<dbReference type="CDD" id="cd00082">
    <property type="entry name" value="HisKA"/>
    <property type="match status" value="1"/>
</dbReference>
<dbReference type="SMART" id="SM00086">
    <property type="entry name" value="PAC"/>
    <property type="match status" value="2"/>
</dbReference>
<comment type="subunit">
    <text evidence="14">At low DSF concentrations, interacts with RpfF.</text>
</comment>
<dbReference type="InterPro" id="IPR036890">
    <property type="entry name" value="HATPase_C_sf"/>
</dbReference>
<dbReference type="InterPro" id="IPR001610">
    <property type="entry name" value="PAC"/>
</dbReference>
<evidence type="ECO:0000256" key="8">
    <source>
        <dbReference type="ARBA" id="ARBA00022741"/>
    </source>
</evidence>
<dbReference type="PROSITE" id="PS50109">
    <property type="entry name" value="HIS_KIN"/>
    <property type="match status" value="1"/>
</dbReference>
<evidence type="ECO:0000256" key="14">
    <source>
        <dbReference type="ARBA" id="ARBA00064003"/>
    </source>
</evidence>
<dbReference type="GO" id="GO:0000155">
    <property type="term" value="F:phosphorelay sensor kinase activity"/>
    <property type="evidence" value="ECO:0007669"/>
    <property type="project" value="InterPro"/>
</dbReference>
<dbReference type="EC" id="2.7.13.3" evidence="3"/>
<dbReference type="PROSITE" id="PS50110">
    <property type="entry name" value="RESPONSE_REGULATORY"/>
    <property type="match status" value="1"/>
</dbReference>
<dbReference type="FunFam" id="1.10.287.130:FF:000002">
    <property type="entry name" value="Two-component osmosensing histidine kinase"/>
    <property type="match status" value="1"/>
</dbReference>
<evidence type="ECO:0000259" key="18">
    <source>
        <dbReference type="PROSITE" id="PS50110"/>
    </source>
</evidence>
<dbReference type="SMART" id="SM00387">
    <property type="entry name" value="HATPase_c"/>
    <property type="match status" value="1"/>
</dbReference>
<dbReference type="NCBIfam" id="TIGR00229">
    <property type="entry name" value="sensory_box"/>
    <property type="match status" value="2"/>
</dbReference>
<dbReference type="SMART" id="SM00448">
    <property type="entry name" value="REC"/>
    <property type="match status" value="1"/>
</dbReference>
<dbReference type="SUPFAM" id="SSF55874">
    <property type="entry name" value="ATPase domain of HSP90 chaperone/DNA topoisomerase II/histidine kinase"/>
    <property type="match status" value="1"/>
</dbReference>
<dbReference type="SUPFAM" id="SSF55785">
    <property type="entry name" value="PYP-like sensor domain (PAS domain)"/>
    <property type="match status" value="2"/>
</dbReference>
<dbReference type="InterPro" id="IPR001789">
    <property type="entry name" value="Sig_transdc_resp-reg_receiver"/>
</dbReference>
<evidence type="ECO:0000313" key="21">
    <source>
        <dbReference type="EMBL" id="TGE16001.1"/>
    </source>
</evidence>
<dbReference type="SMART" id="SM00091">
    <property type="entry name" value="PAS"/>
    <property type="match status" value="2"/>
</dbReference>
<feature type="domain" description="PAS" evidence="19">
    <location>
        <begin position="4"/>
        <end position="59"/>
    </location>
</feature>
<feature type="domain" description="Response regulatory" evidence="18">
    <location>
        <begin position="805"/>
        <end position="920"/>
    </location>
</feature>
<evidence type="ECO:0000313" key="22">
    <source>
        <dbReference type="Proteomes" id="UP000297739"/>
    </source>
</evidence>
<dbReference type="SUPFAM" id="SSF47384">
    <property type="entry name" value="Homodimeric domain of signal transducing histidine kinase"/>
    <property type="match status" value="1"/>
</dbReference>
<keyword evidence="5 16" id="KW-0597">Phosphoprotein</keyword>
<dbReference type="Gene3D" id="1.10.287.130">
    <property type="match status" value="1"/>
</dbReference>
<comment type="subcellular location">
    <subcellularLocation>
        <location evidence="2">Cell membrane</location>
        <topology evidence="2">Multi-pass membrane protein</topology>
    </subcellularLocation>
</comment>
<evidence type="ECO:0000256" key="13">
    <source>
        <dbReference type="ARBA" id="ARBA00023136"/>
    </source>
</evidence>
<dbReference type="InterPro" id="IPR036641">
    <property type="entry name" value="HPT_dom_sf"/>
</dbReference>
<keyword evidence="6" id="KW-0808">Transferase</keyword>
<dbReference type="Gene3D" id="3.30.565.10">
    <property type="entry name" value="Histidine kinase-like ATPase, C-terminal domain"/>
    <property type="match status" value="1"/>
</dbReference>
<dbReference type="Proteomes" id="UP000297739">
    <property type="component" value="Unassembled WGS sequence"/>
</dbReference>
<dbReference type="InterPro" id="IPR000014">
    <property type="entry name" value="PAS"/>
</dbReference>
<reference evidence="21 22" key="1">
    <citation type="submission" date="2019-04" db="EMBL/GenBank/DDBJ databases">
        <authorList>
            <person name="Feng G."/>
            <person name="Zhang J."/>
            <person name="Zhu H."/>
        </authorList>
    </citation>
    <scope>NUCLEOTIDE SEQUENCE [LARGE SCALE GENOMIC DNA]</scope>
    <source>
        <strain evidence="21 22">JCM 17223</strain>
    </source>
</reference>
<evidence type="ECO:0000256" key="5">
    <source>
        <dbReference type="ARBA" id="ARBA00022553"/>
    </source>
</evidence>
<feature type="domain" description="Histidine kinase" evidence="17">
    <location>
        <begin position="561"/>
        <end position="782"/>
    </location>
</feature>
<evidence type="ECO:0000256" key="12">
    <source>
        <dbReference type="ARBA" id="ARBA00023012"/>
    </source>
</evidence>
<evidence type="ECO:0000256" key="15">
    <source>
        <dbReference type="ARBA" id="ARBA00068150"/>
    </source>
</evidence>
<comment type="caution">
    <text evidence="21">The sequence shown here is derived from an EMBL/GenBank/DDBJ whole genome shotgun (WGS) entry which is preliminary data.</text>
</comment>
<dbReference type="CDD" id="cd16922">
    <property type="entry name" value="HATPase_EvgS-ArcB-TorS-like"/>
    <property type="match status" value="1"/>
</dbReference>
<dbReference type="Pfam" id="PF13426">
    <property type="entry name" value="PAS_9"/>
    <property type="match status" value="2"/>
</dbReference>
<dbReference type="SUPFAM" id="SSF47226">
    <property type="entry name" value="Histidine-containing phosphotransfer domain, HPT domain"/>
    <property type="match status" value="1"/>
</dbReference>
<keyword evidence="12" id="KW-0902">Two-component regulatory system</keyword>
<dbReference type="Gene3D" id="3.40.50.2300">
    <property type="match status" value="1"/>
</dbReference>
<evidence type="ECO:0000256" key="11">
    <source>
        <dbReference type="ARBA" id="ARBA00022989"/>
    </source>
</evidence>
<proteinExistence type="predicted"/>
<dbReference type="InterPro" id="IPR003594">
    <property type="entry name" value="HATPase_dom"/>
</dbReference>
<evidence type="ECO:0000256" key="6">
    <source>
        <dbReference type="ARBA" id="ARBA00022679"/>
    </source>
</evidence>
<dbReference type="InterPro" id="IPR003661">
    <property type="entry name" value="HisK_dim/P_dom"/>
</dbReference>
<evidence type="ECO:0000256" key="7">
    <source>
        <dbReference type="ARBA" id="ARBA00022692"/>
    </source>
</evidence>
<dbReference type="PROSITE" id="PS50112">
    <property type="entry name" value="PAS"/>
    <property type="match status" value="2"/>
</dbReference>
<dbReference type="InterPro" id="IPR005467">
    <property type="entry name" value="His_kinase_dom"/>
</dbReference>
<dbReference type="CDD" id="cd17546">
    <property type="entry name" value="REC_hyHK_CKI1_RcsC-like"/>
    <property type="match status" value="1"/>
</dbReference>
<dbReference type="Gene3D" id="1.20.120.160">
    <property type="entry name" value="HPT domain"/>
    <property type="match status" value="1"/>
</dbReference>
<keyword evidence="22" id="KW-1185">Reference proteome</keyword>
<dbReference type="Gene3D" id="3.30.450.20">
    <property type="entry name" value="PAS domain"/>
    <property type="match status" value="2"/>
</dbReference>
<keyword evidence="4" id="KW-1003">Cell membrane</keyword>
<dbReference type="SMART" id="SM00388">
    <property type="entry name" value="HisKA"/>
    <property type="match status" value="1"/>
</dbReference>
<keyword evidence="8" id="KW-0547">Nucleotide-binding</keyword>
<evidence type="ECO:0000256" key="3">
    <source>
        <dbReference type="ARBA" id="ARBA00012438"/>
    </source>
</evidence>
<protein>
    <recommendedName>
        <fullName evidence="15">Sensory/regulatory protein RpfC</fullName>
        <ecNumber evidence="3">2.7.13.3</ecNumber>
    </recommendedName>
</protein>
<keyword evidence="7" id="KW-0812">Transmembrane</keyword>
<dbReference type="InterPro" id="IPR035965">
    <property type="entry name" value="PAS-like_dom_sf"/>
</dbReference>
<dbReference type="RefSeq" id="WP_135497906.1">
    <property type="nucleotide sequence ID" value="NZ_SRLD01000019.1"/>
</dbReference>
<evidence type="ECO:0000256" key="9">
    <source>
        <dbReference type="ARBA" id="ARBA00022777"/>
    </source>
</evidence>
<dbReference type="CDD" id="cd00130">
    <property type="entry name" value="PAS"/>
    <property type="match status" value="2"/>
</dbReference>
<dbReference type="InterPro" id="IPR004358">
    <property type="entry name" value="Sig_transdc_His_kin-like_C"/>
</dbReference>
<feature type="modified residue" description="4-aspartylphosphate" evidence="16">
    <location>
        <position position="854"/>
    </location>
</feature>
<dbReference type="PRINTS" id="PR00344">
    <property type="entry name" value="BCTRLSENSOR"/>
</dbReference>
<dbReference type="PANTHER" id="PTHR45339:SF1">
    <property type="entry name" value="HYBRID SIGNAL TRANSDUCTION HISTIDINE KINASE J"/>
    <property type="match status" value="1"/>
</dbReference>
<keyword evidence="9" id="KW-0418">Kinase</keyword>
<evidence type="ECO:0000256" key="16">
    <source>
        <dbReference type="PROSITE-ProRule" id="PRU00169"/>
    </source>
</evidence>
<dbReference type="Pfam" id="PF02518">
    <property type="entry name" value="HATPase_c"/>
    <property type="match status" value="1"/>
</dbReference>
<dbReference type="InterPro" id="IPR036097">
    <property type="entry name" value="HisK_dim/P_sf"/>
</dbReference>
<evidence type="ECO:0000259" key="17">
    <source>
        <dbReference type="PROSITE" id="PS50109"/>
    </source>
</evidence>
<dbReference type="Pfam" id="PF00512">
    <property type="entry name" value="HisKA"/>
    <property type="match status" value="1"/>
</dbReference>
<dbReference type="InterPro" id="IPR011006">
    <property type="entry name" value="CheY-like_superfamily"/>
</dbReference>